<feature type="transmembrane region" description="Helical" evidence="6">
    <location>
        <begin position="254"/>
        <end position="272"/>
    </location>
</feature>
<dbReference type="EMBL" id="CP011801">
    <property type="protein sequence ID" value="ALA61222.1"/>
    <property type="molecule type" value="Genomic_DNA"/>
</dbReference>
<feature type="transmembrane region" description="Helical" evidence="6">
    <location>
        <begin position="212"/>
        <end position="233"/>
    </location>
</feature>
<evidence type="ECO:0000313" key="10">
    <source>
        <dbReference type="Proteomes" id="UP000069205"/>
    </source>
</evidence>
<evidence type="ECO:0000256" key="3">
    <source>
        <dbReference type="ARBA" id="ARBA00022989"/>
    </source>
</evidence>
<dbReference type="STRING" id="42253.NITMOv2_4854"/>
<feature type="transmembrane region" description="Helical" evidence="6">
    <location>
        <begin position="37"/>
        <end position="56"/>
    </location>
</feature>
<feature type="domain" description="NADH-Ubiquinone oxidoreductase (complex I) chain 5 N-terminal" evidence="8">
    <location>
        <begin position="70"/>
        <end position="117"/>
    </location>
</feature>
<dbReference type="GO" id="GO:0012505">
    <property type="term" value="C:endomembrane system"/>
    <property type="evidence" value="ECO:0007669"/>
    <property type="project" value="UniProtKB-SubCell"/>
</dbReference>
<evidence type="ECO:0000313" key="9">
    <source>
        <dbReference type="EMBL" id="ALA61222.1"/>
    </source>
</evidence>
<dbReference type="GO" id="GO:0042773">
    <property type="term" value="P:ATP synthesis coupled electron transport"/>
    <property type="evidence" value="ECO:0007669"/>
    <property type="project" value="InterPro"/>
</dbReference>
<dbReference type="InterPro" id="IPR001750">
    <property type="entry name" value="ND/Mrp_TM"/>
</dbReference>
<sequence>MTMTTMLAVLIPLLPLVAALAVLVGEPETQDQRARLGVWPLVASFALSSLLLVLVASQGAVTIRFYDPASIANLALPLGFHVDRLSAVMMVLISLVGTIIYRYSVTYMYQDPGYRRFLSLIGFTTLILLCMVSSANLVMLFLFWQLLSYVLALLAHNLNHAATLEGAFRTFTLLRLGDVAFFAGIVLAHSLYGTIEFQELLVRAAERPLTLTVLPGLDMSGPTAVTLLLFIGAMSKSAQVPLHLWLPRSLYAPTPVHALLHAGIINAGGFLMNRLAPLYGLSPTTLHVAFVVGTLTAILGASMMLTQNDIKKTLGFSTIGQMGYMIMECGLGAFALAVFHLIAHGLFKATVFLNCGNVIHKARQEPARPPASHPADEPVFSRLSWSTGFVTTLLLPLVILLVAHGALRIPLVHSHGTVIFLFFIWVTSSQAILTLTRLRGIASWKVSAAMLVTLLLVVFTYLFAAERFTAFLYPDRTDVDAYFQAAALPGPLFDILVGLMTLLIVLGWAFLYARSRGQAMPVPRWLEELHVQLYVWFMNRLYLDAVFAKAGRAVMRLASRLDRRSFGRTL</sequence>
<dbReference type="PRINTS" id="PR01434">
    <property type="entry name" value="NADHDHGNASE5"/>
</dbReference>
<feature type="transmembrane region" description="Helical" evidence="6">
    <location>
        <begin position="444"/>
        <end position="464"/>
    </location>
</feature>
<comment type="subcellular location">
    <subcellularLocation>
        <location evidence="1">Endomembrane system</location>
        <topology evidence="1">Multi-pass membrane protein</topology>
    </subcellularLocation>
    <subcellularLocation>
        <location evidence="5">Membrane</location>
        <topology evidence="5">Multi-pass membrane protein</topology>
    </subcellularLocation>
</comment>
<dbReference type="InterPro" id="IPR003945">
    <property type="entry name" value="NU5C-like"/>
</dbReference>
<keyword evidence="2 5" id="KW-0812">Transmembrane</keyword>
<dbReference type="Pfam" id="PF00662">
    <property type="entry name" value="Proton_antipo_N"/>
    <property type="match status" value="1"/>
</dbReference>
<organism evidence="9 10">
    <name type="scientific">Nitrospira moscoviensis</name>
    <dbReference type="NCBI Taxonomy" id="42253"/>
    <lineage>
        <taxon>Bacteria</taxon>
        <taxon>Pseudomonadati</taxon>
        <taxon>Nitrospirota</taxon>
        <taxon>Nitrospiria</taxon>
        <taxon>Nitrospirales</taxon>
        <taxon>Nitrospiraceae</taxon>
        <taxon>Nitrospira</taxon>
    </lineage>
</organism>
<evidence type="ECO:0000256" key="1">
    <source>
        <dbReference type="ARBA" id="ARBA00004127"/>
    </source>
</evidence>
<evidence type="ECO:0000256" key="6">
    <source>
        <dbReference type="SAM" id="Phobius"/>
    </source>
</evidence>
<dbReference type="GO" id="GO:0003954">
    <property type="term" value="F:NADH dehydrogenase activity"/>
    <property type="evidence" value="ECO:0007669"/>
    <property type="project" value="TreeGrafter"/>
</dbReference>
<dbReference type="Proteomes" id="UP000069205">
    <property type="component" value="Chromosome"/>
</dbReference>
<feature type="transmembrane region" description="Helical" evidence="6">
    <location>
        <begin position="326"/>
        <end position="347"/>
    </location>
</feature>
<dbReference type="KEGG" id="nmv:NITMOv2_4854"/>
<feature type="transmembrane region" description="Helical" evidence="6">
    <location>
        <begin position="419"/>
        <end position="438"/>
    </location>
</feature>
<dbReference type="Pfam" id="PF00361">
    <property type="entry name" value="Proton_antipo_M"/>
    <property type="match status" value="1"/>
</dbReference>
<feature type="transmembrane region" description="Helical" evidence="6">
    <location>
        <begin position="171"/>
        <end position="192"/>
    </location>
</feature>
<evidence type="ECO:0000256" key="2">
    <source>
        <dbReference type="ARBA" id="ARBA00022692"/>
    </source>
</evidence>
<evidence type="ECO:0000256" key="5">
    <source>
        <dbReference type="RuleBase" id="RU000320"/>
    </source>
</evidence>
<name>A0A0K2GKR9_NITMO</name>
<feature type="transmembrane region" description="Helical" evidence="6">
    <location>
        <begin position="284"/>
        <end position="305"/>
    </location>
</feature>
<evidence type="ECO:0000256" key="4">
    <source>
        <dbReference type="ARBA" id="ARBA00023136"/>
    </source>
</evidence>
<feature type="transmembrane region" description="Helical" evidence="6">
    <location>
        <begin position="86"/>
        <end position="105"/>
    </location>
</feature>
<feature type="transmembrane region" description="Helical" evidence="6">
    <location>
        <begin position="117"/>
        <end position="135"/>
    </location>
</feature>
<reference evidence="9 10" key="1">
    <citation type="journal article" date="2015" name="Proc. Natl. Acad. Sci. U.S.A.">
        <title>Expanded metabolic versatility of ubiquitous nitrite-oxidizing bacteria from the genus Nitrospira.</title>
        <authorList>
            <person name="Koch H."/>
            <person name="Lucker S."/>
            <person name="Albertsen M."/>
            <person name="Kitzinger K."/>
            <person name="Herbold C."/>
            <person name="Spieck E."/>
            <person name="Nielsen P.H."/>
            <person name="Wagner M."/>
            <person name="Daims H."/>
        </authorList>
    </citation>
    <scope>NUCLEOTIDE SEQUENCE [LARGE SCALE GENOMIC DNA]</scope>
    <source>
        <strain evidence="9 10">NSP M-1</strain>
    </source>
</reference>
<dbReference type="InterPro" id="IPR001516">
    <property type="entry name" value="Proton_antipo_N"/>
</dbReference>
<dbReference type="PANTHER" id="PTHR42829">
    <property type="entry name" value="NADH-UBIQUINONE OXIDOREDUCTASE CHAIN 5"/>
    <property type="match status" value="1"/>
</dbReference>
<accession>A0A0K2GKR9</accession>
<dbReference type="PANTHER" id="PTHR42829:SF1">
    <property type="entry name" value="INORGANIC CARBON TRANSPORTER SUBUNIT DABB-RELATED"/>
    <property type="match status" value="1"/>
</dbReference>
<dbReference type="GO" id="GO:0016020">
    <property type="term" value="C:membrane"/>
    <property type="evidence" value="ECO:0007669"/>
    <property type="project" value="UniProtKB-SubCell"/>
</dbReference>
<protein>
    <submittedName>
        <fullName evidence="9">Putative NADH-quinone oxidoreductase, subunit L</fullName>
        <ecNumber evidence="9">1.6.99.5</ecNumber>
    </submittedName>
</protein>
<feature type="domain" description="NADH:quinone oxidoreductase/Mrp antiporter transmembrane" evidence="7">
    <location>
        <begin position="134"/>
        <end position="363"/>
    </location>
</feature>
<proteinExistence type="predicted"/>
<dbReference type="GO" id="GO:0015990">
    <property type="term" value="P:electron transport coupled proton transport"/>
    <property type="evidence" value="ECO:0007669"/>
    <property type="project" value="TreeGrafter"/>
</dbReference>
<keyword evidence="10" id="KW-1185">Reference proteome</keyword>
<feature type="transmembrane region" description="Helical" evidence="6">
    <location>
        <begin position="383"/>
        <end position="407"/>
    </location>
</feature>
<dbReference type="GO" id="GO:0008137">
    <property type="term" value="F:NADH dehydrogenase (ubiquinone) activity"/>
    <property type="evidence" value="ECO:0007669"/>
    <property type="project" value="InterPro"/>
</dbReference>
<dbReference type="AlphaFoldDB" id="A0A0K2GKR9"/>
<dbReference type="PATRIC" id="fig|42253.5.peg.4787"/>
<keyword evidence="9" id="KW-0560">Oxidoreductase</keyword>
<keyword evidence="3 6" id="KW-1133">Transmembrane helix</keyword>
<evidence type="ECO:0000259" key="7">
    <source>
        <dbReference type="Pfam" id="PF00361"/>
    </source>
</evidence>
<dbReference type="RefSeq" id="WP_238590425.1">
    <property type="nucleotide sequence ID" value="NZ_CP011801.1"/>
</dbReference>
<keyword evidence="4 6" id="KW-0472">Membrane</keyword>
<dbReference type="EC" id="1.6.99.5" evidence="9"/>
<feature type="transmembrane region" description="Helical" evidence="6">
    <location>
        <begin position="492"/>
        <end position="513"/>
    </location>
</feature>
<evidence type="ECO:0000259" key="8">
    <source>
        <dbReference type="Pfam" id="PF00662"/>
    </source>
</evidence>
<gene>
    <name evidence="9" type="ORF">NITMOv2_4854</name>
</gene>